<name>A0A392TTT8_9FABA</name>
<proteinExistence type="predicted"/>
<dbReference type="AlphaFoldDB" id="A0A392TTT8"/>
<dbReference type="Proteomes" id="UP000265520">
    <property type="component" value="Unassembled WGS sequence"/>
</dbReference>
<feature type="region of interest" description="Disordered" evidence="1">
    <location>
        <begin position="1"/>
        <end position="64"/>
    </location>
</feature>
<evidence type="ECO:0000256" key="1">
    <source>
        <dbReference type="SAM" id="MobiDB-lite"/>
    </source>
</evidence>
<feature type="non-terminal residue" evidence="2">
    <location>
        <position position="1"/>
    </location>
</feature>
<protein>
    <submittedName>
        <fullName evidence="2">Uncharacterized protein</fullName>
    </submittedName>
</protein>
<keyword evidence="3" id="KW-1185">Reference proteome</keyword>
<accession>A0A392TTT8</accession>
<reference evidence="2 3" key="1">
    <citation type="journal article" date="2018" name="Front. Plant Sci.">
        <title>Red Clover (Trifolium pratense) and Zigzag Clover (T. medium) - A Picture of Genomic Similarities and Differences.</title>
        <authorList>
            <person name="Dluhosova J."/>
            <person name="Istvanek J."/>
            <person name="Nedelnik J."/>
            <person name="Repkova J."/>
        </authorList>
    </citation>
    <scope>NUCLEOTIDE SEQUENCE [LARGE SCALE GENOMIC DNA]</scope>
    <source>
        <strain evidence="3">cv. 10/8</strain>
        <tissue evidence="2">Leaf</tissue>
    </source>
</reference>
<sequence>TTTTTKQNTSSENTCSVPTKIERDHHNQEFATPAAQHHHHQELKTQLKLTTSEATGAEENAENL</sequence>
<evidence type="ECO:0000313" key="2">
    <source>
        <dbReference type="EMBL" id="MCI63526.1"/>
    </source>
</evidence>
<organism evidence="2 3">
    <name type="scientific">Trifolium medium</name>
    <dbReference type="NCBI Taxonomy" id="97028"/>
    <lineage>
        <taxon>Eukaryota</taxon>
        <taxon>Viridiplantae</taxon>
        <taxon>Streptophyta</taxon>
        <taxon>Embryophyta</taxon>
        <taxon>Tracheophyta</taxon>
        <taxon>Spermatophyta</taxon>
        <taxon>Magnoliopsida</taxon>
        <taxon>eudicotyledons</taxon>
        <taxon>Gunneridae</taxon>
        <taxon>Pentapetalae</taxon>
        <taxon>rosids</taxon>
        <taxon>fabids</taxon>
        <taxon>Fabales</taxon>
        <taxon>Fabaceae</taxon>
        <taxon>Papilionoideae</taxon>
        <taxon>50 kb inversion clade</taxon>
        <taxon>NPAAA clade</taxon>
        <taxon>Hologalegina</taxon>
        <taxon>IRL clade</taxon>
        <taxon>Trifolieae</taxon>
        <taxon>Trifolium</taxon>
    </lineage>
</organism>
<comment type="caution">
    <text evidence="2">The sequence shown here is derived from an EMBL/GenBank/DDBJ whole genome shotgun (WGS) entry which is preliminary data.</text>
</comment>
<dbReference type="EMBL" id="LXQA010638707">
    <property type="protein sequence ID" value="MCI63526.1"/>
    <property type="molecule type" value="Genomic_DNA"/>
</dbReference>
<evidence type="ECO:0000313" key="3">
    <source>
        <dbReference type="Proteomes" id="UP000265520"/>
    </source>
</evidence>
<feature type="compositionally biased region" description="Low complexity" evidence="1">
    <location>
        <begin position="1"/>
        <end position="14"/>
    </location>
</feature>